<gene>
    <name evidence="3" type="ORF">B7P43_G09651</name>
</gene>
<feature type="repeat" description="WD" evidence="1">
    <location>
        <begin position="864"/>
        <end position="893"/>
    </location>
</feature>
<dbReference type="InterPro" id="IPR015943">
    <property type="entry name" value="WD40/YVTN_repeat-like_dom_sf"/>
</dbReference>
<dbReference type="InterPro" id="IPR036322">
    <property type="entry name" value="WD40_repeat_dom_sf"/>
</dbReference>
<dbReference type="Proteomes" id="UP000235965">
    <property type="component" value="Unassembled WGS sequence"/>
</dbReference>
<feature type="region of interest" description="Disordered" evidence="2">
    <location>
        <begin position="1042"/>
        <end position="1082"/>
    </location>
</feature>
<keyword evidence="1" id="KW-0853">WD repeat</keyword>
<dbReference type="SMART" id="SM00320">
    <property type="entry name" value="WD40"/>
    <property type="match status" value="4"/>
</dbReference>
<keyword evidence="4" id="KW-1185">Reference proteome</keyword>
<dbReference type="InterPro" id="IPR001680">
    <property type="entry name" value="WD40_rpt"/>
</dbReference>
<dbReference type="GO" id="GO:0044458">
    <property type="term" value="P:motile cilium assembly"/>
    <property type="evidence" value="ECO:0007669"/>
    <property type="project" value="TreeGrafter"/>
</dbReference>
<name>A0A2J7Q721_9NEOP</name>
<dbReference type="GO" id="GO:0036064">
    <property type="term" value="C:ciliary basal body"/>
    <property type="evidence" value="ECO:0007669"/>
    <property type="project" value="TreeGrafter"/>
</dbReference>
<dbReference type="STRING" id="105785.A0A2J7Q721"/>
<feature type="region of interest" description="Disordered" evidence="2">
    <location>
        <begin position="1"/>
        <end position="22"/>
    </location>
</feature>
<dbReference type="PROSITE" id="PS50294">
    <property type="entry name" value="WD_REPEATS_REGION"/>
    <property type="match status" value="2"/>
</dbReference>
<organism evidence="3 4">
    <name type="scientific">Cryptotermes secundus</name>
    <dbReference type="NCBI Taxonomy" id="105785"/>
    <lineage>
        <taxon>Eukaryota</taxon>
        <taxon>Metazoa</taxon>
        <taxon>Ecdysozoa</taxon>
        <taxon>Arthropoda</taxon>
        <taxon>Hexapoda</taxon>
        <taxon>Insecta</taxon>
        <taxon>Pterygota</taxon>
        <taxon>Neoptera</taxon>
        <taxon>Polyneoptera</taxon>
        <taxon>Dictyoptera</taxon>
        <taxon>Blattodea</taxon>
        <taxon>Blattoidea</taxon>
        <taxon>Termitoidae</taxon>
        <taxon>Kalotermitidae</taxon>
        <taxon>Cryptotermitinae</taxon>
        <taxon>Cryptotermes</taxon>
    </lineage>
</organism>
<dbReference type="OrthoDB" id="2096344at2759"/>
<dbReference type="PANTHER" id="PTHR44499:SF1">
    <property type="entry name" value="JOUBERIN"/>
    <property type="match status" value="1"/>
</dbReference>
<dbReference type="PROSITE" id="PS50082">
    <property type="entry name" value="WD_REPEATS_2"/>
    <property type="match status" value="3"/>
</dbReference>
<protein>
    <submittedName>
        <fullName evidence="3">Uncharacterized protein</fullName>
    </submittedName>
</protein>
<dbReference type="EMBL" id="NEVH01017447">
    <property type="protein sequence ID" value="PNF24368.1"/>
    <property type="molecule type" value="Genomic_DNA"/>
</dbReference>
<dbReference type="Pfam" id="PF00400">
    <property type="entry name" value="WD40"/>
    <property type="match status" value="3"/>
</dbReference>
<dbReference type="Gene3D" id="2.130.10.10">
    <property type="entry name" value="YVTN repeat-like/Quinoprotein amine dehydrogenase"/>
    <property type="match status" value="1"/>
</dbReference>
<feature type="region of interest" description="Disordered" evidence="2">
    <location>
        <begin position="39"/>
        <end position="69"/>
    </location>
</feature>
<feature type="repeat" description="WD" evidence="1">
    <location>
        <begin position="708"/>
        <end position="741"/>
    </location>
</feature>
<dbReference type="InterPro" id="IPR052803">
    <property type="entry name" value="Cilium-Associated_Jouberin"/>
</dbReference>
<feature type="region of interest" description="Disordered" evidence="2">
    <location>
        <begin position="969"/>
        <end position="1025"/>
    </location>
</feature>
<proteinExistence type="predicted"/>
<comment type="caution">
    <text evidence="3">The sequence shown here is derived from an EMBL/GenBank/DDBJ whole genome shotgun (WGS) entry which is preliminary data.</text>
</comment>
<evidence type="ECO:0000256" key="1">
    <source>
        <dbReference type="PROSITE-ProRule" id="PRU00221"/>
    </source>
</evidence>
<feature type="compositionally biased region" description="Basic and acidic residues" evidence="2">
    <location>
        <begin position="50"/>
        <end position="67"/>
    </location>
</feature>
<dbReference type="PANTHER" id="PTHR44499">
    <property type="entry name" value="JOUBERIN"/>
    <property type="match status" value="1"/>
</dbReference>
<dbReference type="AlphaFoldDB" id="A0A2J7Q721"/>
<feature type="region of interest" description="Disordered" evidence="2">
    <location>
        <begin position="193"/>
        <end position="228"/>
    </location>
</feature>
<accession>A0A2J7Q721</accession>
<evidence type="ECO:0000256" key="2">
    <source>
        <dbReference type="SAM" id="MobiDB-lite"/>
    </source>
</evidence>
<feature type="repeat" description="WD" evidence="1">
    <location>
        <begin position="665"/>
        <end position="697"/>
    </location>
</feature>
<dbReference type="InParanoid" id="A0A2J7Q721"/>
<evidence type="ECO:0000313" key="4">
    <source>
        <dbReference type="Proteomes" id="UP000235965"/>
    </source>
</evidence>
<feature type="compositionally biased region" description="Polar residues" evidence="2">
    <location>
        <begin position="1008"/>
        <end position="1019"/>
    </location>
</feature>
<feature type="compositionally biased region" description="Basic and acidic residues" evidence="2">
    <location>
        <begin position="215"/>
        <end position="228"/>
    </location>
</feature>
<evidence type="ECO:0000313" key="3">
    <source>
        <dbReference type="EMBL" id="PNF24368.1"/>
    </source>
</evidence>
<sequence>MGKHSHFDDEIPLTHTRLNSARETRDRFHSLLRAAVDQEQENVEEASSFAKKEITNVEPAKGEDRCGRGSFSRSVEECALKSYNTSTQRLSSLNLLSSSDEDAAVKEKLNGHLHKYDKENSSKNREQLVLDKRLKDERNSSQVSLKKEVEIDSENEVVKGTDFVKTNTRRRRSIQSESFEENPDCFQGKHFASTSCRNSEHQKKPVPLPRRRTQKEHLKPSETHETEVEEHHQQIVPATSSLNVVLPIDNLKNTSIPAEDGDDDDDDCVLPKKVERRKVKNKKNAHCNVEKKEEIERRNIETPDGEVEGKEVSSGRKSFHKLRRESKEVAVETAVKKEGSQSVELSYDKIVGIFIHRSECLQVDPLVRHPLVKVHLLDAATGNYLKKSNSGRSVSFYNENQEVDYILPLMTEVFDYKERRTIVPFWEELLVFNEDFEYILQGSPPVLILFEVLDFVNFTVASSQYRKLGSEGGWHHVAWAFLKPVGANSVLNTEKQVRLQLYKPQRMRKPSCNSCDVYDWWSSGVWERYPATLYVTVKGITPPEHFPPVLRSRNALQEELSQSPPFLETNQNHSEGDAKSDHENSAVSTQLLLSAGTSLPVWSRLPSQSCKIPNHRKLALPTASRGCFFVKFSNSGLHLACSISADEKYIITVYSIPDGKEFAQFVGHQGLVYDLHWSAKDTVLLSASADCTACLWDTDARKSGPMQMLPHPSFVYCAQFHPGNSSVLVTGCYDHVVRVWNCLHKSSQFELVQELEGHTGFVSALSISCSGMMYSGDSLGRILEWTGSKVKSKKQCYQWKFSRNMDIRELRDTVVNRLLIHPGGQRLLVHARDSRLRMLDITTASVIQWFSGALNHRVQTSACLSPCGGLVFVGSEDSTVHVWNADTGEQLAIYSGLQFYRGASGVDYHPFEHMVAFASHGNSSYVMVCDYEKLDSGKDIGLQMLAMQNTTLKSTVGVFTESHLKSSTPMHFGHSSLKEKKRKPMPLSDSEMEVLQGSPSLAADRNGFSLSPNSTNSPSAFIEEDDKSSKVRLASIIEKMDQVLSKTPSKSSQQISESSDRSFAPKLSDSSSSKTENLGHFFRGKTKRETVLSVK</sequence>
<reference evidence="3 4" key="1">
    <citation type="submission" date="2017-12" db="EMBL/GenBank/DDBJ databases">
        <title>Hemimetabolous genomes reveal molecular basis of termite eusociality.</title>
        <authorList>
            <person name="Harrison M.C."/>
            <person name="Jongepier E."/>
            <person name="Robertson H.M."/>
            <person name="Arning N."/>
            <person name="Bitard-Feildel T."/>
            <person name="Chao H."/>
            <person name="Childers C.P."/>
            <person name="Dinh H."/>
            <person name="Doddapaneni H."/>
            <person name="Dugan S."/>
            <person name="Gowin J."/>
            <person name="Greiner C."/>
            <person name="Han Y."/>
            <person name="Hu H."/>
            <person name="Hughes D.S.T."/>
            <person name="Huylmans A.-K."/>
            <person name="Kemena C."/>
            <person name="Kremer L.P.M."/>
            <person name="Lee S.L."/>
            <person name="Lopez-Ezquerra A."/>
            <person name="Mallet L."/>
            <person name="Monroy-Kuhn J.M."/>
            <person name="Moser A."/>
            <person name="Murali S.C."/>
            <person name="Muzny D.M."/>
            <person name="Otani S."/>
            <person name="Piulachs M.-D."/>
            <person name="Poelchau M."/>
            <person name="Qu J."/>
            <person name="Schaub F."/>
            <person name="Wada-Katsumata A."/>
            <person name="Worley K.C."/>
            <person name="Xie Q."/>
            <person name="Ylla G."/>
            <person name="Poulsen M."/>
            <person name="Gibbs R.A."/>
            <person name="Schal C."/>
            <person name="Richards S."/>
            <person name="Belles X."/>
            <person name="Korb J."/>
            <person name="Bornberg-Bauer E."/>
        </authorList>
    </citation>
    <scope>NUCLEOTIDE SEQUENCE [LARGE SCALE GENOMIC DNA]</scope>
    <source>
        <tissue evidence="3">Whole body</tissue>
    </source>
</reference>
<dbReference type="SUPFAM" id="SSF50978">
    <property type="entry name" value="WD40 repeat-like"/>
    <property type="match status" value="1"/>
</dbReference>